<sequence length="406" mass="46384">MNNKYFNISDTLYDITEKYKETIDIFVNNGFENLKEESQRKSFGSLVTLEQALKTKKIDISTFENLLNEVIDKNINTTAVDSQGKNDLEDYKLKIQGLLPCPVRVPMLNAFEKFIANKPELKNSINYELKAASMGLDWLKEDLKNGSEKDLSDIFISAGFDLFFEDELMGQYKKSGVFKDITGLKEYNKEFTDLKDPKGEYSMIGVVPAVFLINKEALNGKKVPESWEDLLSEDYANSVSLPVSDFDLFNAILINVYKNFGMDGVRKLARNLHQSLHPAQMVKSYVKPEPPLITVMPYFFTKTINERSPMKYVWPSDGAIISPIFMLTKAKKEDELKEIAEFFSSKEVGEVLSHQGLFPSINPDVKNGTEDKKYMWIGWDYIAENNIGELLKKCEIEFKKVNLGMS</sequence>
<dbReference type="Gene3D" id="3.40.190.10">
    <property type="entry name" value="Periplasmic binding protein-like II"/>
    <property type="match status" value="2"/>
</dbReference>
<dbReference type="PANTHER" id="PTHR30006:SF2">
    <property type="entry name" value="ABC TRANSPORTER SUBSTRATE-BINDING PROTEIN"/>
    <property type="match status" value="1"/>
</dbReference>
<protein>
    <submittedName>
        <fullName evidence="3">Spermidine/putrescine ABC transporter substrate-binding protein</fullName>
    </submittedName>
</protein>
<dbReference type="PANTHER" id="PTHR30006">
    <property type="entry name" value="THIAMINE-BINDING PERIPLASMIC PROTEIN-RELATED"/>
    <property type="match status" value="1"/>
</dbReference>
<dbReference type="InterPro" id="IPR015077">
    <property type="entry name" value="DUF1858"/>
</dbReference>
<evidence type="ECO:0000259" key="2">
    <source>
        <dbReference type="Pfam" id="PF08984"/>
    </source>
</evidence>
<dbReference type="AlphaFoldDB" id="A0AAU9DFB5"/>
<dbReference type="GO" id="GO:0030975">
    <property type="term" value="F:thiamine binding"/>
    <property type="evidence" value="ECO:0007669"/>
    <property type="project" value="TreeGrafter"/>
</dbReference>
<name>A0AAU9DFB5_9FUSO</name>
<dbReference type="Proteomes" id="UP001321582">
    <property type="component" value="Chromosome"/>
</dbReference>
<dbReference type="SUPFAM" id="SSF53850">
    <property type="entry name" value="Periplasmic binding protein-like II"/>
    <property type="match status" value="1"/>
</dbReference>
<gene>
    <name evidence="3" type="ORF">HLVA_16760</name>
</gene>
<keyword evidence="4" id="KW-1185">Reference proteome</keyword>
<dbReference type="RefSeq" id="WP_307903948.1">
    <property type="nucleotide sequence ID" value="NZ_AP027059.1"/>
</dbReference>
<dbReference type="SUPFAM" id="SSF140683">
    <property type="entry name" value="SP0561-like"/>
    <property type="match status" value="1"/>
</dbReference>
<reference evidence="3 4" key="1">
    <citation type="submission" date="2022-11" db="EMBL/GenBank/DDBJ databases">
        <title>Haliovirga abyssi gen. nov., sp. nov., a mesophilic fermentative bacterium isolated from the Iheya North hydrothermal field and the proposal of Haliovirgaceae fam. nov.</title>
        <authorList>
            <person name="Miyazaki U."/>
            <person name="Tame A."/>
            <person name="Miyazaki J."/>
            <person name="Takai K."/>
            <person name="Sawayama S."/>
            <person name="Kitajima M."/>
            <person name="Okamoto A."/>
            <person name="Nakagawa S."/>
        </authorList>
    </citation>
    <scope>NUCLEOTIDE SEQUENCE [LARGE SCALE GENOMIC DNA]</scope>
    <source>
        <strain evidence="3 4">IC12</strain>
    </source>
</reference>
<evidence type="ECO:0000313" key="4">
    <source>
        <dbReference type="Proteomes" id="UP001321582"/>
    </source>
</evidence>
<proteinExistence type="predicted"/>
<feature type="domain" description="DUF1858" evidence="2">
    <location>
        <begin position="7"/>
        <end position="63"/>
    </location>
</feature>
<dbReference type="GO" id="GO:0015888">
    <property type="term" value="P:thiamine transport"/>
    <property type="evidence" value="ECO:0007669"/>
    <property type="project" value="TreeGrafter"/>
</dbReference>
<dbReference type="EMBL" id="AP027059">
    <property type="protein sequence ID" value="BDU51107.1"/>
    <property type="molecule type" value="Genomic_DNA"/>
</dbReference>
<dbReference type="GO" id="GO:0030976">
    <property type="term" value="F:thiamine pyrophosphate binding"/>
    <property type="evidence" value="ECO:0007669"/>
    <property type="project" value="TreeGrafter"/>
</dbReference>
<accession>A0AAU9DFB5</accession>
<keyword evidence="1" id="KW-0732">Signal</keyword>
<dbReference type="Pfam" id="PF13343">
    <property type="entry name" value="SBP_bac_6"/>
    <property type="match status" value="1"/>
</dbReference>
<dbReference type="Gene3D" id="1.10.3910.10">
    <property type="entry name" value="SP0561-like"/>
    <property type="match status" value="1"/>
</dbReference>
<dbReference type="InterPro" id="IPR038062">
    <property type="entry name" value="ScdA-like_N_sf"/>
</dbReference>
<dbReference type="KEGG" id="haby:HLVA_16760"/>
<dbReference type="Pfam" id="PF08984">
    <property type="entry name" value="DUF1858"/>
    <property type="match status" value="1"/>
</dbReference>
<dbReference type="GO" id="GO:0030288">
    <property type="term" value="C:outer membrane-bounded periplasmic space"/>
    <property type="evidence" value="ECO:0007669"/>
    <property type="project" value="TreeGrafter"/>
</dbReference>
<organism evidence="3 4">
    <name type="scientific">Haliovirga abyssi</name>
    <dbReference type="NCBI Taxonomy" id="2996794"/>
    <lineage>
        <taxon>Bacteria</taxon>
        <taxon>Fusobacteriati</taxon>
        <taxon>Fusobacteriota</taxon>
        <taxon>Fusobacteriia</taxon>
        <taxon>Fusobacteriales</taxon>
        <taxon>Haliovirgaceae</taxon>
        <taxon>Haliovirga</taxon>
    </lineage>
</organism>
<evidence type="ECO:0000313" key="3">
    <source>
        <dbReference type="EMBL" id="BDU51107.1"/>
    </source>
</evidence>
<evidence type="ECO:0000256" key="1">
    <source>
        <dbReference type="ARBA" id="ARBA00022729"/>
    </source>
</evidence>